<organism evidence="1 2">
    <name type="scientific">Frigoriglobus tundricola</name>
    <dbReference type="NCBI Taxonomy" id="2774151"/>
    <lineage>
        <taxon>Bacteria</taxon>
        <taxon>Pseudomonadati</taxon>
        <taxon>Planctomycetota</taxon>
        <taxon>Planctomycetia</taxon>
        <taxon>Gemmatales</taxon>
        <taxon>Gemmataceae</taxon>
        <taxon>Frigoriglobus</taxon>
    </lineage>
</organism>
<name>A0A6M5YGM8_9BACT</name>
<sequence>MPMHDWTTVPDGIVHVFHHGWVSALCDALNASTFTPNLYALPERVADDSSDVAKAPSEAEFYRRKKSAIAIRHVSGDRVVAMIEIVSPGNKASKNGVRAFVNNACELLEARSHLLIVDPFPPGPRDPGGVHGLIWDEVTDTEFRPPADKPFTLVAYESDLITRAYVQNIAVGDALPDMELFLEPNGCVMVPLEATYTAAFDVQPRRWRDVLQPPRR</sequence>
<accession>A0A6M5YGM8</accession>
<reference evidence="2" key="1">
    <citation type="submission" date="2020-05" db="EMBL/GenBank/DDBJ databases">
        <title>Frigoriglobus tundricola gen. nov., sp. nov., a psychrotolerant cellulolytic planctomycete of the family Gemmataceae with two divergent copies of 16S rRNA gene.</title>
        <authorList>
            <person name="Kulichevskaya I.S."/>
            <person name="Ivanova A.A."/>
            <person name="Naumoff D.G."/>
            <person name="Beletsky A.V."/>
            <person name="Rijpstra W.I.C."/>
            <person name="Sinninghe Damste J.S."/>
            <person name="Mardanov A.V."/>
            <person name="Ravin N.V."/>
            <person name="Dedysh S.N."/>
        </authorList>
    </citation>
    <scope>NUCLEOTIDE SEQUENCE [LARGE SCALE GENOMIC DNA]</scope>
    <source>
        <strain evidence="2">PL17</strain>
    </source>
</reference>
<dbReference type="Proteomes" id="UP000503447">
    <property type="component" value="Chromosome"/>
</dbReference>
<dbReference type="RefSeq" id="WP_171469088.1">
    <property type="nucleotide sequence ID" value="NZ_CP053452.2"/>
</dbReference>
<dbReference type="KEGG" id="ftj:FTUN_0241"/>
<dbReference type="AlphaFoldDB" id="A0A6M5YGM8"/>
<evidence type="ECO:0000313" key="2">
    <source>
        <dbReference type="Proteomes" id="UP000503447"/>
    </source>
</evidence>
<dbReference type="Pfam" id="PF13267">
    <property type="entry name" value="DUF4058"/>
    <property type="match status" value="1"/>
</dbReference>
<protein>
    <recommendedName>
        <fullName evidence="3">DUF4058 domain-containing protein</fullName>
    </recommendedName>
</protein>
<dbReference type="InterPro" id="IPR025132">
    <property type="entry name" value="DUF4058"/>
</dbReference>
<evidence type="ECO:0008006" key="3">
    <source>
        <dbReference type="Google" id="ProtNLM"/>
    </source>
</evidence>
<gene>
    <name evidence="1" type="ORF">FTUN_0241</name>
</gene>
<proteinExistence type="predicted"/>
<keyword evidence="2" id="KW-1185">Reference proteome</keyword>
<dbReference type="EMBL" id="CP053452">
    <property type="protein sequence ID" value="QJW92744.1"/>
    <property type="molecule type" value="Genomic_DNA"/>
</dbReference>
<evidence type="ECO:0000313" key="1">
    <source>
        <dbReference type="EMBL" id="QJW92744.1"/>
    </source>
</evidence>